<evidence type="ECO:0000259" key="12">
    <source>
        <dbReference type="PROSITE" id="PS50296"/>
    </source>
</evidence>
<dbReference type="Gene3D" id="3.10.400.20">
    <property type="match status" value="1"/>
</dbReference>
<evidence type="ECO:0000313" key="14">
    <source>
        <dbReference type="RefSeq" id="XP_035871849.1"/>
    </source>
</evidence>
<dbReference type="InterPro" id="IPR041366">
    <property type="entry name" value="Pre-PUA"/>
</dbReference>
<feature type="domain" description="SUI1" evidence="12">
    <location>
        <begin position="460"/>
        <end position="533"/>
    </location>
</feature>
<dbReference type="InterPro" id="IPR004521">
    <property type="entry name" value="Uncharacterised_CHP00451"/>
</dbReference>
<dbReference type="SUPFAM" id="SSF88697">
    <property type="entry name" value="PUA domain-like"/>
    <property type="match status" value="1"/>
</dbReference>
<dbReference type="PROSITE" id="PS50296">
    <property type="entry name" value="SUI1"/>
    <property type="match status" value="1"/>
</dbReference>
<comment type="function">
    <text evidence="9">Translation initiation factor that is able to deliver tRNA to the P-site of the eukaryotic ribosome in a GTP-independent manner. The binding of Met-tRNA(I) occurs after the AUG codon finds its position in the P-site of 40S ribosomes, the situation that takes place during initiation complex formation on some specific RNAs. Its activity in tRNA binding with 40S subunits does not require the presence of the aminoacyl moiety. Possesses the unique ability to deliver non-Met (elongator) tRNAs into the P-site of the 40S subunit. In addition to its role in initiation, can promote release of deacylated tRNA and mRNA from recycled 40S subunits following ABCE1-mediated dissociation of post-termination ribosomal complexes into subunits.</text>
</comment>
<dbReference type="InterPro" id="IPR015947">
    <property type="entry name" value="PUA-like_sf"/>
</dbReference>
<dbReference type="PANTHER" id="PTHR12217">
    <property type="entry name" value="EUKARYOTIC TRANSLATION INITIATION FACTOR 2D"/>
    <property type="match status" value="1"/>
</dbReference>
<dbReference type="Pfam" id="PF01253">
    <property type="entry name" value="SUI1"/>
    <property type="match status" value="1"/>
</dbReference>
<gene>
    <name evidence="14" type="primary">EIF2D</name>
</gene>
<keyword evidence="13" id="KW-1185">Reference proteome</keyword>
<dbReference type="CTD" id="1939"/>
<dbReference type="CDD" id="cd21156">
    <property type="entry name" value="PUA_eIF2d-like"/>
    <property type="match status" value="1"/>
</dbReference>
<dbReference type="InterPro" id="IPR048247">
    <property type="entry name" value="eIF2D_N"/>
</dbReference>
<evidence type="ECO:0000256" key="8">
    <source>
        <dbReference type="ARBA" id="ARBA00022990"/>
    </source>
</evidence>
<dbReference type="PANTHER" id="PTHR12217:SF4">
    <property type="entry name" value="EUKARYOTIC TRANSLATION INITIATION FACTOR 2D"/>
    <property type="match status" value="1"/>
</dbReference>
<dbReference type="Gene3D" id="3.30.780.10">
    <property type="entry name" value="SUI1-like domain"/>
    <property type="match status" value="1"/>
</dbReference>
<dbReference type="GO" id="GO:0001731">
    <property type="term" value="P:formation of translation preinitiation complex"/>
    <property type="evidence" value="ECO:0007669"/>
    <property type="project" value="InterPro"/>
</dbReference>
<dbReference type="GeneID" id="114511954"/>
<dbReference type="Pfam" id="PF26291">
    <property type="entry name" value="SWIB_eIF2D"/>
    <property type="match status" value="1"/>
</dbReference>
<dbReference type="SMART" id="SM00359">
    <property type="entry name" value="PUA"/>
    <property type="match status" value="1"/>
</dbReference>
<evidence type="ECO:0000256" key="5">
    <source>
        <dbReference type="ARBA" id="ARBA00022540"/>
    </source>
</evidence>
<dbReference type="InterPro" id="IPR039757">
    <property type="entry name" value="EIF2D"/>
</dbReference>
<dbReference type="InterPro" id="IPR058886">
    <property type="entry name" value="SWIB_eIF2D"/>
</dbReference>
<feature type="region of interest" description="Disordered" evidence="11">
    <location>
        <begin position="222"/>
        <end position="254"/>
    </location>
</feature>
<dbReference type="Pfam" id="PF25304">
    <property type="entry name" value="WHD_eIF2D"/>
    <property type="match status" value="1"/>
</dbReference>
<dbReference type="InterPro" id="IPR036885">
    <property type="entry name" value="SWIB_MDM2_dom_sf"/>
</dbReference>
<keyword evidence="4" id="KW-0963">Cytoplasm</keyword>
<dbReference type="CDD" id="cd11608">
    <property type="entry name" value="eIF2D_C"/>
    <property type="match status" value="1"/>
</dbReference>
<accession>A0A7E6D0D0</accession>
<comment type="subcellular location">
    <subcellularLocation>
        <location evidence="1">Cytoplasm</location>
    </subcellularLocation>
</comment>
<keyword evidence="5 14" id="KW-0396">Initiation factor</keyword>
<dbReference type="GO" id="GO:0005737">
    <property type="term" value="C:cytoplasm"/>
    <property type="evidence" value="ECO:0007669"/>
    <property type="project" value="UniProtKB-SubCell"/>
</dbReference>
<evidence type="ECO:0000256" key="11">
    <source>
        <dbReference type="SAM" id="MobiDB-lite"/>
    </source>
</evidence>
<dbReference type="PROSITE" id="PS50890">
    <property type="entry name" value="PUA"/>
    <property type="match status" value="1"/>
</dbReference>
<name>A0A7E6D0D0_9CHIR</name>
<dbReference type="InterPro" id="IPR039759">
    <property type="entry name" value="eIF2D_SUI1"/>
</dbReference>
<organism evidence="13 14">
    <name type="scientific">Phyllostomus discolor</name>
    <name type="common">pale spear-nosed bat</name>
    <dbReference type="NCBI Taxonomy" id="89673"/>
    <lineage>
        <taxon>Eukaryota</taxon>
        <taxon>Metazoa</taxon>
        <taxon>Chordata</taxon>
        <taxon>Craniata</taxon>
        <taxon>Vertebrata</taxon>
        <taxon>Euteleostomi</taxon>
        <taxon>Mammalia</taxon>
        <taxon>Eutheria</taxon>
        <taxon>Laurasiatheria</taxon>
        <taxon>Chiroptera</taxon>
        <taxon>Yangochiroptera</taxon>
        <taxon>Phyllostomidae</taxon>
        <taxon>Phyllostominae</taxon>
        <taxon>Phyllostomus</taxon>
    </lineage>
</organism>
<dbReference type="Proteomes" id="UP000504628">
    <property type="component" value="Chromosome 14"/>
</dbReference>
<evidence type="ECO:0000256" key="2">
    <source>
        <dbReference type="ARBA" id="ARBA00010359"/>
    </source>
</evidence>
<evidence type="ECO:0000256" key="1">
    <source>
        <dbReference type="ARBA" id="ARBA00004496"/>
    </source>
</evidence>
<evidence type="ECO:0000256" key="4">
    <source>
        <dbReference type="ARBA" id="ARBA00022490"/>
    </source>
</evidence>
<evidence type="ECO:0000256" key="9">
    <source>
        <dbReference type="ARBA" id="ARBA00025522"/>
    </source>
</evidence>
<dbReference type="SUPFAM" id="SSF47592">
    <property type="entry name" value="SWIB/MDM2 domain"/>
    <property type="match status" value="1"/>
</dbReference>
<evidence type="ECO:0000256" key="3">
    <source>
        <dbReference type="ARBA" id="ARBA00013816"/>
    </source>
</evidence>
<dbReference type="AlphaFoldDB" id="A0A7E6D0D0"/>
<dbReference type="GO" id="GO:0003723">
    <property type="term" value="F:RNA binding"/>
    <property type="evidence" value="ECO:0007669"/>
    <property type="project" value="InterPro"/>
</dbReference>
<dbReference type="RefSeq" id="XP_035871849.1">
    <property type="nucleotide sequence ID" value="XM_036015956.1"/>
</dbReference>
<dbReference type="Pfam" id="PF17832">
    <property type="entry name" value="Pre-PUA"/>
    <property type="match status" value="1"/>
</dbReference>
<evidence type="ECO:0000256" key="7">
    <source>
        <dbReference type="ARBA" id="ARBA00022917"/>
    </source>
</evidence>
<keyword evidence="8" id="KW-0007">Acetylation</keyword>
<evidence type="ECO:0000313" key="13">
    <source>
        <dbReference type="Proteomes" id="UP000504628"/>
    </source>
</evidence>
<protein>
    <recommendedName>
        <fullName evidence="3">Eukaryotic translation initiation factor 2D</fullName>
    </recommendedName>
    <alternativeName>
        <fullName evidence="10">Ligatin</fullName>
    </alternativeName>
</protein>
<sequence length="553" mass="60297">MFAKAFRVKSNTAIKGSDRRKLRADVAAAFPTLGTDGVSQLVPGKEELNVVKLYAHRGDAVTVYVSGGNPILFELEKNLYPTVYALWSYPALLPTFTTWPLVLEKLVGGADLMLPGLVVPPAGLPQVQKGDLCAIVLMGNRAPVAVGVAAMSTPEMLASGLKGRGFTMLHTYQDHLWRSGDKSPPPFIAPLALDHPDLGEEKGSVPEDPALQEDMRHLALEGGGEESGENQQTCGKKTLPGASEDPSIGGLNPDPTDSKTLQEQMDELLQRCFLHALKCRVTKADLPLLTSTFLGSHVFSCCPEGRQLDIKKSSYKKLSKFLQQMQQEQIIQVKELSKGVESIVAVDWKHPRITSFVIPEPSPTSQTVQEGGREQPYHPPDIKPLYCVPASMTLLFQESGHKKGSVLEGGEVRMIVINYAKKNDLVDADNKKCLEKLQPAYQVAFPGQEPIVKKGKICPVDITLAQRASNKKVTVVRNLEAYGLDPCAVAAVLQQRCQASTTVTPAPGARDSLQVQIQGNQVHHVGRLLLEEYQLPRKHVQGLEKAPKPAKKK</sequence>
<dbReference type="InterPro" id="IPR036877">
    <property type="entry name" value="SUI1_dom_sf"/>
</dbReference>
<dbReference type="Pfam" id="PF26292">
    <property type="entry name" value="PUA_elF2D"/>
    <property type="match status" value="1"/>
</dbReference>
<evidence type="ECO:0000256" key="10">
    <source>
        <dbReference type="ARBA" id="ARBA00030186"/>
    </source>
</evidence>
<dbReference type="InterPro" id="IPR001950">
    <property type="entry name" value="SUI1"/>
</dbReference>
<dbReference type="InterPro" id="IPR002478">
    <property type="entry name" value="PUA"/>
</dbReference>
<evidence type="ECO:0000256" key="6">
    <source>
        <dbReference type="ARBA" id="ARBA00022553"/>
    </source>
</evidence>
<dbReference type="FunFam" id="3.30.780.10:FF:000007">
    <property type="entry name" value="Putative eukaryotic translation initiation factor 2d"/>
    <property type="match status" value="1"/>
</dbReference>
<keyword evidence="7" id="KW-0648">Protein biosynthesis</keyword>
<comment type="similarity">
    <text evidence="2">Belongs to the eIF2D family.</text>
</comment>
<dbReference type="SUPFAM" id="SSF55159">
    <property type="entry name" value="eIF1-like"/>
    <property type="match status" value="1"/>
</dbReference>
<keyword evidence="6" id="KW-0597">Phosphoprotein</keyword>
<dbReference type="FunFam" id="3.10.400.20:FF:000002">
    <property type="entry name" value="Eukaryotic translation initiation factor 2D"/>
    <property type="match status" value="1"/>
</dbReference>
<dbReference type="NCBIfam" id="TIGR00451">
    <property type="entry name" value="unchar_dom_2"/>
    <property type="match status" value="1"/>
</dbReference>
<dbReference type="GO" id="GO:0003743">
    <property type="term" value="F:translation initiation factor activity"/>
    <property type="evidence" value="ECO:0007669"/>
    <property type="project" value="UniProtKB-KW"/>
</dbReference>
<dbReference type="InterPro" id="IPR057429">
    <property type="entry name" value="WH_eIF2D"/>
</dbReference>
<dbReference type="InterPro" id="IPR048248">
    <property type="entry name" value="PUA_eIF2d-like"/>
</dbReference>
<dbReference type="CDD" id="cd11610">
    <property type="entry name" value="eIF2D_N"/>
    <property type="match status" value="1"/>
</dbReference>
<reference evidence="14" key="1">
    <citation type="submission" date="2025-08" db="UniProtKB">
        <authorList>
            <consortium name="RefSeq"/>
        </authorList>
    </citation>
    <scope>IDENTIFICATION</scope>
    <source>
        <tissue evidence="14">Muscle</tissue>
    </source>
</reference>
<proteinExistence type="inferred from homology"/>